<comment type="caution">
    <text evidence="1">The sequence shown here is derived from an EMBL/GenBank/DDBJ whole genome shotgun (WGS) entry which is preliminary data.</text>
</comment>
<evidence type="ECO:0008006" key="3">
    <source>
        <dbReference type="Google" id="ProtNLM"/>
    </source>
</evidence>
<evidence type="ECO:0000313" key="1">
    <source>
        <dbReference type="EMBL" id="HCK00089.1"/>
    </source>
</evidence>
<dbReference type="RefSeq" id="WP_278430958.1">
    <property type="nucleotide sequence ID" value="NZ_DPSM01000015.1"/>
</dbReference>
<name>A0A9C7V7P9_9GAMM</name>
<organism evidence="1 2">
    <name type="scientific">Serratia grimesii</name>
    <dbReference type="NCBI Taxonomy" id="82995"/>
    <lineage>
        <taxon>Bacteria</taxon>
        <taxon>Pseudomonadati</taxon>
        <taxon>Pseudomonadota</taxon>
        <taxon>Gammaproteobacteria</taxon>
        <taxon>Enterobacterales</taxon>
        <taxon>Yersiniaceae</taxon>
        <taxon>Serratia</taxon>
    </lineage>
</organism>
<accession>A0A9C7V7P9</accession>
<reference evidence="1 2" key="1">
    <citation type="journal article" date="2018" name="Nat. Biotechnol.">
        <title>A standardized bacterial taxonomy based on genome phylogeny substantially revises the tree of life.</title>
        <authorList>
            <person name="Parks D.H."/>
            <person name="Chuvochina M."/>
            <person name="Waite D.W."/>
            <person name="Rinke C."/>
            <person name="Skarshewski A."/>
            <person name="Chaumeil P.A."/>
            <person name="Hugenholtz P."/>
        </authorList>
    </citation>
    <scope>NUCLEOTIDE SEQUENCE [LARGE SCALE GENOMIC DNA]</scope>
    <source>
        <strain evidence="1">UBA11264</strain>
    </source>
</reference>
<proteinExistence type="predicted"/>
<dbReference type="GO" id="GO:0009289">
    <property type="term" value="C:pilus"/>
    <property type="evidence" value="ECO:0007669"/>
    <property type="project" value="InterPro"/>
</dbReference>
<dbReference type="EMBL" id="DPSM01000015">
    <property type="protein sequence ID" value="HCK00089.1"/>
    <property type="molecule type" value="Genomic_DNA"/>
</dbReference>
<evidence type="ECO:0000313" key="2">
    <source>
        <dbReference type="Proteomes" id="UP000262210"/>
    </source>
</evidence>
<dbReference type="InterPro" id="IPR036937">
    <property type="entry name" value="Adhesion_dom_fimbrial_sf"/>
</dbReference>
<dbReference type="AlphaFoldDB" id="A0A9C7V7P9"/>
<sequence>MKRILVLFLWFYYTASFAVLNIPNDEPGSSATVTVESPQVKMKNNDSAGGLICHKTSCLHVEYFAGTDTSGETTWVLKNGYESFYLEACEPGDIERVLKGKSFLGEVRSLVVDWVERTPPAKGSYRIYGRCVKGSNNINWFTLDQPWDGIPPPVCGLSGPDVIDFGELKPAAVSGKSKKARYTISCDKKATVKVTFVFASGSSSEKIADDLTLALKVGTKDGVKGQTYTVEKSAVQADLNVDLKSGGAAPVGEYQASAVVKLTVE</sequence>
<dbReference type="GO" id="GO:0007155">
    <property type="term" value="P:cell adhesion"/>
    <property type="evidence" value="ECO:0007669"/>
    <property type="project" value="InterPro"/>
</dbReference>
<dbReference type="Proteomes" id="UP000262210">
    <property type="component" value="Unassembled WGS sequence"/>
</dbReference>
<protein>
    <recommendedName>
        <fullName evidence="3">Fimbrial protein</fullName>
    </recommendedName>
</protein>
<dbReference type="Gene3D" id="2.60.40.1090">
    <property type="entry name" value="Fimbrial-type adhesion domain"/>
    <property type="match status" value="1"/>
</dbReference>
<gene>
    <name evidence="1" type="ORF">DHV72_08685</name>
</gene>